<feature type="transmembrane region" description="Helical" evidence="6">
    <location>
        <begin position="505"/>
        <end position="527"/>
    </location>
</feature>
<feature type="transmembrane region" description="Helical" evidence="6">
    <location>
        <begin position="209"/>
        <end position="227"/>
    </location>
</feature>
<dbReference type="InterPro" id="IPR018393">
    <property type="entry name" value="NADHpl_OxRdtase_5_subgr"/>
</dbReference>
<feature type="domain" description="NADH:quinone oxidoreductase/Mrp antiporter transmembrane" evidence="7">
    <location>
        <begin position="132"/>
        <end position="434"/>
    </location>
</feature>
<dbReference type="NCBIfam" id="TIGR01974">
    <property type="entry name" value="NDH_I_L"/>
    <property type="match status" value="1"/>
</dbReference>
<keyword evidence="4 6" id="KW-0472">Membrane</keyword>
<keyword evidence="3 6" id="KW-1133">Transmembrane helix</keyword>
<feature type="transmembrane region" description="Helical" evidence="6">
    <location>
        <begin position="178"/>
        <end position="197"/>
    </location>
</feature>
<dbReference type="PRINTS" id="PR01435">
    <property type="entry name" value="NPOXDRDTASE5"/>
</dbReference>
<dbReference type="RefSeq" id="WP_163964285.1">
    <property type="nucleotide sequence ID" value="NZ_JAAGNX010000002.1"/>
</dbReference>
<comment type="caution">
    <text evidence="9">The sequence shown here is derived from an EMBL/GenBank/DDBJ whole genome shotgun (WGS) entry which is preliminary data.</text>
</comment>
<feature type="transmembrane region" description="Helical" evidence="6">
    <location>
        <begin position="139"/>
        <end position="157"/>
    </location>
</feature>
<feature type="transmembrane region" description="Helical" evidence="6">
    <location>
        <begin position="466"/>
        <end position="485"/>
    </location>
</feature>
<evidence type="ECO:0000259" key="7">
    <source>
        <dbReference type="Pfam" id="PF00361"/>
    </source>
</evidence>
<reference evidence="9 10" key="1">
    <citation type="submission" date="2020-02" db="EMBL/GenBank/DDBJ databases">
        <title>Albibacoteraceae fam. nov., the first described family within the subdivision 4 Verrucomicrobia.</title>
        <authorList>
            <person name="Xi F."/>
        </authorList>
    </citation>
    <scope>NUCLEOTIDE SEQUENCE [LARGE SCALE GENOMIC DNA]</scope>
    <source>
        <strain evidence="9 10">CK1056</strain>
    </source>
</reference>
<evidence type="ECO:0000256" key="6">
    <source>
        <dbReference type="SAM" id="Phobius"/>
    </source>
</evidence>
<evidence type="ECO:0000313" key="10">
    <source>
        <dbReference type="Proteomes" id="UP000478417"/>
    </source>
</evidence>
<dbReference type="Gene3D" id="1.20.5.2700">
    <property type="match status" value="1"/>
</dbReference>
<dbReference type="Proteomes" id="UP000478417">
    <property type="component" value="Unassembled WGS sequence"/>
</dbReference>
<feature type="transmembrane region" description="Helical" evidence="6">
    <location>
        <begin position="423"/>
        <end position="446"/>
    </location>
</feature>
<evidence type="ECO:0000259" key="8">
    <source>
        <dbReference type="Pfam" id="PF00662"/>
    </source>
</evidence>
<dbReference type="NCBIfam" id="NF005141">
    <property type="entry name" value="PRK06590.1"/>
    <property type="match status" value="1"/>
</dbReference>
<proteinExistence type="predicted"/>
<evidence type="ECO:0000256" key="3">
    <source>
        <dbReference type="ARBA" id="ARBA00022989"/>
    </source>
</evidence>
<feature type="transmembrane region" description="Helical" evidence="6">
    <location>
        <begin position="610"/>
        <end position="629"/>
    </location>
</feature>
<evidence type="ECO:0000256" key="5">
    <source>
        <dbReference type="RuleBase" id="RU000320"/>
    </source>
</evidence>
<organism evidence="9 10">
    <name type="scientific">Oceanipulchritudo coccoides</name>
    <dbReference type="NCBI Taxonomy" id="2706888"/>
    <lineage>
        <taxon>Bacteria</taxon>
        <taxon>Pseudomonadati</taxon>
        <taxon>Verrucomicrobiota</taxon>
        <taxon>Opitutia</taxon>
        <taxon>Puniceicoccales</taxon>
        <taxon>Oceanipulchritudinaceae</taxon>
        <taxon>Oceanipulchritudo</taxon>
    </lineage>
</organism>
<dbReference type="GO" id="GO:0016020">
    <property type="term" value="C:membrane"/>
    <property type="evidence" value="ECO:0007669"/>
    <property type="project" value="UniProtKB-SubCell"/>
</dbReference>
<dbReference type="GO" id="GO:0015990">
    <property type="term" value="P:electron transport coupled proton transport"/>
    <property type="evidence" value="ECO:0007669"/>
    <property type="project" value="TreeGrafter"/>
</dbReference>
<feature type="transmembrane region" description="Helical" evidence="6">
    <location>
        <begin position="345"/>
        <end position="363"/>
    </location>
</feature>
<keyword evidence="2 5" id="KW-0812">Transmembrane</keyword>
<evidence type="ECO:0000256" key="4">
    <source>
        <dbReference type="ARBA" id="ARBA00023136"/>
    </source>
</evidence>
<feature type="transmembrane region" description="Helical" evidence="6">
    <location>
        <begin position="239"/>
        <end position="261"/>
    </location>
</feature>
<sequence>MDLGTVLSGILLAPLIAAGLIWMFARQRAGLAMALSLAAAATILGLSAWLFFGLWNGEAYEAQVEWLTLGNFTLSVGFLLNDLSALMLFVVSFVGFWIHLFSVGYMTDDGARGRFFGGLSIFMFSMLGIVLANNLFMMFIFWELVGFSSYMLIGHYLKTQEASDASKKAFIVNRVGDFGFLIGIILTFWTFGTVSLSELAVQTSLQPELVTTLGALLLFCGVLGKSAQMPLHVWLPDAMAGPTPISALIHAATMVAAGVYFLGRTVTLFTPEALTTVAWVGVVTAVCAAIWAFGQRDIKKILAYSTLSQLGYMVAGFGLGTLYGLHHGDSATALYYGIGASMFHLTTHAFFKALLFLGSGSVIHACHHEQDIFKMGGLYKKMPLTTLTFGAGVIAIAGIPFIASAFFSKDAILYVAKSTSQPAFIILTGTALLTALYMGRLFVIAFLGKPNSESAEHAHESSWTMVLPLVVLAVFSIGGGYLVMYPEALQVLIGTWVPHPHGADHTLMIIISTVASFGGLILARIIYGAGSTTDTLEAKIPPVYALAKSRFYFDEMYNGYVRLIQDRVANIIGFFDTLFISGMLVRGSAGLAGLLGIAARRMHTGSVATYVWWFFAGLVLFGAYAGGFLDRIFQ</sequence>
<dbReference type="Pfam" id="PF00361">
    <property type="entry name" value="Proton_antipo_M"/>
    <property type="match status" value="1"/>
</dbReference>
<dbReference type="GO" id="GO:0012505">
    <property type="term" value="C:endomembrane system"/>
    <property type="evidence" value="ECO:0007669"/>
    <property type="project" value="UniProtKB-SubCell"/>
</dbReference>
<feature type="transmembrane region" description="Helical" evidence="6">
    <location>
        <begin position="273"/>
        <end position="294"/>
    </location>
</feature>
<feature type="transmembrane region" description="Helical" evidence="6">
    <location>
        <begin position="31"/>
        <end position="52"/>
    </location>
</feature>
<name>A0A6B2M125_9BACT</name>
<keyword evidence="10" id="KW-1185">Reference proteome</keyword>
<protein>
    <submittedName>
        <fullName evidence="9">NADH-quinone oxidoreductase subunit L</fullName>
    </submittedName>
</protein>
<dbReference type="InterPro" id="IPR003945">
    <property type="entry name" value="NU5C-like"/>
</dbReference>
<feature type="transmembrane region" description="Helical" evidence="6">
    <location>
        <begin position="384"/>
        <end position="403"/>
    </location>
</feature>
<feature type="transmembrane region" description="Helical" evidence="6">
    <location>
        <begin position="301"/>
        <end position="325"/>
    </location>
</feature>
<feature type="transmembrane region" description="Helical" evidence="6">
    <location>
        <begin position="115"/>
        <end position="133"/>
    </location>
</feature>
<gene>
    <name evidence="9" type="primary">nuoL</name>
    <name evidence="9" type="ORF">G0Q06_08175</name>
</gene>
<dbReference type="InterPro" id="IPR001516">
    <property type="entry name" value="Proton_antipo_N"/>
</dbReference>
<feature type="domain" description="NADH-Ubiquinone oxidoreductase (complex I) chain 5 N-terminal" evidence="8">
    <location>
        <begin position="66"/>
        <end position="116"/>
    </location>
</feature>
<dbReference type="GO" id="GO:0042773">
    <property type="term" value="P:ATP synthesis coupled electron transport"/>
    <property type="evidence" value="ECO:0007669"/>
    <property type="project" value="InterPro"/>
</dbReference>
<dbReference type="Pfam" id="PF00662">
    <property type="entry name" value="Proton_antipo_N"/>
    <property type="match status" value="1"/>
</dbReference>
<dbReference type="InterPro" id="IPR001750">
    <property type="entry name" value="ND/Mrp_TM"/>
</dbReference>
<dbReference type="EMBL" id="JAAGNX010000002">
    <property type="protein sequence ID" value="NDV62423.1"/>
    <property type="molecule type" value="Genomic_DNA"/>
</dbReference>
<comment type="subcellular location">
    <subcellularLocation>
        <location evidence="1">Endomembrane system</location>
        <topology evidence="1">Multi-pass membrane protein</topology>
    </subcellularLocation>
    <subcellularLocation>
        <location evidence="5">Membrane</location>
        <topology evidence="5">Multi-pass membrane protein</topology>
    </subcellularLocation>
</comment>
<accession>A0A6B2M125</accession>
<feature type="transmembrane region" description="Helical" evidence="6">
    <location>
        <begin position="6"/>
        <end position="24"/>
    </location>
</feature>
<evidence type="ECO:0000256" key="1">
    <source>
        <dbReference type="ARBA" id="ARBA00004127"/>
    </source>
</evidence>
<evidence type="ECO:0000256" key="2">
    <source>
        <dbReference type="ARBA" id="ARBA00022692"/>
    </source>
</evidence>
<evidence type="ECO:0000313" key="9">
    <source>
        <dbReference type="EMBL" id="NDV62423.1"/>
    </source>
</evidence>
<dbReference type="GO" id="GO:0003954">
    <property type="term" value="F:NADH dehydrogenase activity"/>
    <property type="evidence" value="ECO:0007669"/>
    <property type="project" value="TreeGrafter"/>
</dbReference>
<dbReference type="GO" id="GO:0008137">
    <property type="term" value="F:NADH dehydrogenase (ubiquinone) activity"/>
    <property type="evidence" value="ECO:0007669"/>
    <property type="project" value="InterPro"/>
</dbReference>
<dbReference type="AlphaFoldDB" id="A0A6B2M125"/>
<feature type="transmembrane region" description="Helical" evidence="6">
    <location>
        <begin position="571"/>
        <end position="598"/>
    </location>
</feature>
<dbReference type="PANTHER" id="PTHR42829">
    <property type="entry name" value="NADH-UBIQUINONE OXIDOREDUCTASE CHAIN 5"/>
    <property type="match status" value="1"/>
</dbReference>
<dbReference type="PANTHER" id="PTHR42829:SF2">
    <property type="entry name" value="NADH-UBIQUINONE OXIDOREDUCTASE CHAIN 5"/>
    <property type="match status" value="1"/>
</dbReference>
<dbReference type="PRINTS" id="PR01434">
    <property type="entry name" value="NADHDHGNASE5"/>
</dbReference>
<feature type="transmembrane region" description="Helical" evidence="6">
    <location>
        <begin position="83"/>
        <end position="103"/>
    </location>
</feature>